<evidence type="ECO:0000256" key="1">
    <source>
        <dbReference type="SAM" id="Coils"/>
    </source>
</evidence>
<evidence type="ECO:0000259" key="2">
    <source>
        <dbReference type="PROSITE" id="PS50191"/>
    </source>
</evidence>
<reference evidence="5" key="1">
    <citation type="submission" date="2016-04" db="UniProtKB">
        <authorList>
            <consortium name="WormBaseParasite"/>
        </authorList>
    </citation>
    <scope>IDENTIFICATION</scope>
</reference>
<protein>
    <submittedName>
        <fullName evidence="5">CRAL-TRIO domain-containing protein</fullName>
    </submittedName>
</protein>
<dbReference type="InterPro" id="IPR036865">
    <property type="entry name" value="CRAL-TRIO_dom_sf"/>
</dbReference>
<keyword evidence="1" id="KW-0175">Coiled coil</keyword>
<dbReference type="InterPro" id="IPR001251">
    <property type="entry name" value="CRAL-TRIO_dom"/>
</dbReference>
<dbReference type="Proteomes" id="UP000268014">
    <property type="component" value="Unassembled WGS sequence"/>
</dbReference>
<feature type="coiled-coil region" evidence="1">
    <location>
        <begin position="120"/>
        <end position="147"/>
    </location>
</feature>
<evidence type="ECO:0000313" key="5">
    <source>
        <dbReference type="WBParaSite" id="HPLM_0000583601-mRNA-1"/>
    </source>
</evidence>
<dbReference type="Gene3D" id="3.40.525.10">
    <property type="entry name" value="CRAL-TRIO lipid binding domain"/>
    <property type="match status" value="1"/>
</dbReference>
<gene>
    <name evidence="3" type="ORF">HPLM_LOCUS5828</name>
</gene>
<dbReference type="OMA" id="LMFERTG"/>
<proteinExistence type="predicted"/>
<dbReference type="PANTHER" id="PTHR47159">
    <property type="entry name" value="PROTEIN CBG07705-RELATED"/>
    <property type="match status" value="1"/>
</dbReference>
<evidence type="ECO:0000313" key="4">
    <source>
        <dbReference type="Proteomes" id="UP000268014"/>
    </source>
</evidence>
<dbReference type="AlphaFoldDB" id="A0A0N4W6X3"/>
<sequence length="392" mass="45481">MPLSDDQRAAIERVRLQAGGKGHPYCEHDYNVHRWLTAYEGNEEEAAKVLRRHLNIREVMSLTSLPNAKGEDIDEEAEKYAPLTILGRNRLNDNKILLFEHSGKIDLNGVVDNIRITKFLRMKFRTMERLQQRVEQEERRQDQQSGGVLIMDLDGLSFSTNLLSVLAGPYRILWGTLFEQYPQLIQQIIIINAPKFVNLLYQTCIPFIPQDYRKKIIICSNDVKSTLLEHIDECCLPMELGGNCEMTSSGEFEIFTPITPPLHPYPKASPIQVPMEQLTIPAGSFTTQKFKWNAGNQLEFFMQHDQEFTLFFFHARDDTDDTNAWREIYAGCERPALPQVDTWRWTVPHDGYYYIRYGNEKAWLFSVTVRHLIYQLDGSEKKIVTPITTFNN</sequence>
<dbReference type="EMBL" id="UZAF01016394">
    <property type="protein sequence ID" value="VDO27208.1"/>
    <property type="molecule type" value="Genomic_DNA"/>
</dbReference>
<dbReference type="CDD" id="cd00170">
    <property type="entry name" value="SEC14"/>
    <property type="match status" value="1"/>
</dbReference>
<dbReference type="Pfam" id="PF00650">
    <property type="entry name" value="CRAL_TRIO"/>
    <property type="match status" value="1"/>
</dbReference>
<dbReference type="PANTHER" id="PTHR47159:SF2">
    <property type="entry name" value="CRAL-TRIO DOMAIN-CONTAINING PROTEIN"/>
    <property type="match status" value="1"/>
</dbReference>
<accession>A0A0N4W6X3</accession>
<dbReference type="SUPFAM" id="SSF52087">
    <property type="entry name" value="CRAL/TRIO domain"/>
    <property type="match status" value="1"/>
</dbReference>
<keyword evidence="4" id="KW-1185">Reference proteome</keyword>
<dbReference type="InterPro" id="IPR053302">
    <property type="entry name" value="CRAL-TRIO_domain"/>
</dbReference>
<dbReference type="WBParaSite" id="HPLM_0000583601-mRNA-1">
    <property type="protein sequence ID" value="HPLM_0000583601-mRNA-1"/>
    <property type="gene ID" value="HPLM_0000583601"/>
</dbReference>
<evidence type="ECO:0000313" key="3">
    <source>
        <dbReference type="EMBL" id="VDO27208.1"/>
    </source>
</evidence>
<dbReference type="STRING" id="6290.A0A0N4W6X3"/>
<dbReference type="PROSITE" id="PS50191">
    <property type="entry name" value="CRAL_TRIO"/>
    <property type="match status" value="1"/>
</dbReference>
<dbReference type="Gene3D" id="2.60.120.680">
    <property type="entry name" value="GOLD domain"/>
    <property type="match status" value="1"/>
</dbReference>
<dbReference type="InterPro" id="IPR058960">
    <property type="entry name" value="Ctg-1-like_C"/>
</dbReference>
<reference evidence="3 4" key="2">
    <citation type="submission" date="2018-11" db="EMBL/GenBank/DDBJ databases">
        <authorList>
            <consortium name="Pathogen Informatics"/>
        </authorList>
    </citation>
    <scope>NUCLEOTIDE SEQUENCE [LARGE SCALE GENOMIC DNA]</scope>
    <source>
        <strain evidence="3 4">MHpl1</strain>
    </source>
</reference>
<dbReference type="Pfam" id="PF25883">
    <property type="entry name" value="F28H7_8_C"/>
    <property type="match status" value="1"/>
</dbReference>
<name>A0A0N4W6X3_HAEPC</name>
<feature type="domain" description="CRAL-TRIO" evidence="2">
    <location>
        <begin position="73"/>
        <end position="248"/>
    </location>
</feature>
<dbReference type="SMART" id="SM00516">
    <property type="entry name" value="SEC14"/>
    <property type="match status" value="1"/>
</dbReference>
<organism evidence="5">
    <name type="scientific">Haemonchus placei</name>
    <name type="common">Barber's pole worm</name>
    <dbReference type="NCBI Taxonomy" id="6290"/>
    <lineage>
        <taxon>Eukaryota</taxon>
        <taxon>Metazoa</taxon>
        <taxon>Ecdysozoa</taxon>
        <taxon>Nematoda</taxon>
        <taxon>Chromadorea</taxon>
        <taxon>Rhabditida</taxon>
        <taxon>Rhabditina</taxon>
        <taxon>Rhabditomorpha</taxon>
        <taxon>Strongyloidea</taxon>
        <taxon>Trichostrongylidae</taxon>
        <taxon>Haemonchus</taxon>
    </lineage>
</organism>
<dbReference type="OrthoDB" id="1434354at2759"/>